<evidence type="ECO:0000259" key="5">
    <source>
        <dbReference type="PROSITE" id="PS50112"/>
    </source>
</evidence>
<gene>
    <name evidence="6" type="ORF">F0U60_23810</name>
</gene>
<dbReference type="InterPro" id="IPR003594">
    <property type="entry name" value="HATPase_dom"/>
</dbReference>
<evidence type="ECO:0000256" key="1">
    <source>
        <dbReference type="ARBA" id="ARBA00000085"/>
    </source>
</evidence>
<dbReference type="PANTHER" id="PTHR43547">
    <property type="entry name" value="TWO-COMPONENT HISTIDINE KINASE"/>
    <property type="match status" value="1"/>
</dbReference>
<dbReference type="Pfam" id="PF02518">
    <property type="entry name" value="HATPase_c"/>
    <property type="match status" value="1"/>
</dbReference>
<dbReference type="PROSITE" id="PS50112">
    <property type="entry name" value="PAS"/>
    <property type="match status" value="1"/>
</dbReference>
<dbReference type="Pfam" id="PF08448">
    <property type="entry name" value="PAS_4"/>
    <property type="match status" value="1"/>
</dbReference>
<accession>A0ABY9WST3</accession>
<dbReference type="InterPro" id="IPR013656">
    <property type="entry name" value="PAS_4"/>
</dbReference>
<evidence type="ECO:0000313" key="7">
    <source>
        <dbReference type="Proteomes" id="UP001611383"/>
    </source>
</evidence>
<dbReference type="InterPro" id="IPR003661">
    <property type="entry name" value="HisK_dim/P_dom"/>
</dbReference>
<dbReference type="InterPro" id="IPR005467">
    <property type="entry name" value="His_kinase_dom"/>
</dbReference>
<dbReference type="SMART" id="SM00091">
    <property type="entry name" value="PAS"/>
    <property type="match status" value="1"/>
</dbReference>
<dbReference type="SUPFAM" id="SSF55785">
    <property type="entry name" value="PYP-like sensor domain (PAS domain)"/>
    <property type="match status" value="2"/>
</dbReference>
<dbReference type="Proteomes" id="UP001611383">
    <property type="component" value="Chromosome"/>
</dbReference>
<dbReference type="InterPro" id="IPR004358">
    <property type="entry name" value="Sig_transdc_His_kin-like_C"/>
</dbReference>
<dbReference type="InterPro" id="IPR000014">
    <property type="entry name" value="PAS"/>
</dbReference>
<dbReference type="CDD" id="cd00082">
    <property type="entry name" value="HisKA"/>
    <property type="match status" value="1"/>
</dbReference>
<sequence>MLSLQRLHTVDHDKGTSCHGCASLQPSEPQGGCLVTVVASRHNSDPRPKDCGTSGLWRCTTRLRCEPPNDEGPSTRAVLTFPVHCRALGANGGGQSRERPVTLPCMLPLMDLPSSAPPRLDQLLDVVTDGVLALDVQGRPTYINTSAEHILTRSRHELLGQCLWTVLPELKQTELGRACQRALAEGIPETVEEYLEALGAWLEVRVFPTREGLLVLLRDVTPLKQVETEYARLHALVMCAPAVAFVTRGPQHIFELSNPRHRQLHGGRQMLGRPAREALSELEGQSLLEVLDRVYVTGSPFVLEQVSLWVEGPNGQREELLFHLTCQPLRNAVGRVDGVAAFAFEISAQVRARWMAEQARDRAEEANRTKDEFLATVAHELRTPLTTILGWTSILRANMISPEKQAHALETVERSARVQAQLVDDLLDLSRLVAGKMRLEMQLVSLAPVVEAALDAVRPVAEARDIRIEPQLEPVLDPVRGDRRRLQQVAWSLLSLAIKFTPEGGQVTVRLRREEAHVALEVVGAEGCAPQKHGSQGLGLSIVRYLVELHSGTVQTDSEGHGARLTVRLPSDGT</sequence>
<organism evidence="6 7">
    <name type="scientific">Archangium minus</name>
    <dbReference type="NCBI Taxonomy" id="83450"/>
    <lineage>
        <taxon>Bacteria</taxon>
        <taxon>Pseudomonadati</taxon>
        <taxon>Myxococcota</taxon>
        <taxon>Myxococcia</taxon>
        <taxon>Myxococcales</taxon>
        <taxon>Cystobacterineae</taxon>
        <taxon>Archangiaceae</taxon>
        <taxon>Archangium</taxon>
    </lineage>
</organism>
<dbReference type="SUPFAM" id="SSF47384">
    <property type="entry name" value="Homodimeric domain of signal transducing histidine kinase"/>
    <property type="match status" value="1"/>
</dbReference>
<reference evidence="6 7" key="1">
    <citation type="submission" date="2019-08" db="EMBL/GenBank/DDBJ databases">
        <title>Archangium and Cystobacter genomes.</title>
        <authorList>
            <person name="Chen I.-C.K."/>
            <person name="Wielgoss S."/>
        </authorList>
    </citation>
    <scope>NUCLEOTIDE SEQUENCE [LARGE SCALE GENOMIC DNA]</scope>
    <source>
        <strain evidence="6 7">Cbm 6</strain>
    </source>
</reference>
<dbReference type="Pfam" id="PF00512">
    <property type="entry name" value="HisKA"/>
    <property type="match status" value="1"/>
</dbReference>
<comment type="catalytic activity">
    <reaction evidence="1">
        <text>ATP + protein L-histidine = ADP + protein N-phospho-L-histidine.</text>
        <dbReference type="EC" id="2.7.13.3"/>
    </reaction>
</comment>
<dbReference type="InterPro" id="IPR035965">
    <property type="entry name" value="PAS-like_dom_sf"/>
</dbReference>
<evidence type="ECO:0000259" key="4">
    <source>
        <dbReference type="PROSITE" id="PS50109"/>
    </source>
</evidence>
<dbReference type="CDD" id="cd00130">
    <property type="entry name" value="PAS"/>
    <property type="match status" value="1"/>
</dbReference>
<dbReference type="EC" id="2.7.13.3" evidence="2"/>
<dbReference type="PANTHER" id="PTHR43547:SF2">
    <property type="entry name" value="HYBRID SIGNAL TRANSDUCTION HISTIDINE KINASE C"/>
    <property type="match status" value="1"/>
</dbReference>
<keyword evidence="7" id="KW-1185">Reference proteome</keyword>
<dbReference type="Gene3D" id="3.30.450.20">
    <property type="entry name" value="PAS domain"/>
    <property type="match status" value="2"/>
</dbReference>
<feature type="domain" description="PAS" evidence="5">
    <location>
        <begin position="116"/>
        <end position="186"/>
    </location>
</feature>
<dbReference type="NCBIfam" id="TIGR00229">
    <property type="entry name" value="sensory_box"/>
    <property type="match status" value="1"/>
</dbReference>
<dbReference type="Gene3D" id="1.10.287.130">
    <property type="match status" value="1"/>
</dbReference>
<dbReference type="Gene3D" id="3.30.565.10">
    <property type="entry name" value="Histidine kinase-like ATPase, C-terminal domain"/>
    <property type="match status" value="2"/>
</dbReference>
<dbReference type="PROSITE" id="PS50109">
    <property type="entry name" value="HIS_KIN"/>
    <property type="match status" value="1"/>
</dbReference>
<proteinExistence type="predicted"/>
<dbReference type="InterPro" id="IPR036890">
    <property type="entry name" value="HATPase_C_sf"/>
</dbReference>
<dbReference type="SMART" id="SM00388">
    <property type="entry name" value="HisKA"/>
    <property type="match status" value="1"/>
</dbReference>
<dbReference type="SMART" id="SM00387">
    <property type="entry name" value="HATPase_c"/>
    <property type="match status" value="1"/>
</dbReference>
<dbReference type="PRINTS" id="PR00344">
    <property type="entry name" value="BCTRLSENSOR"/>
</dbReference>
<keyword evidence="3" id="KW-0597">Phosphoprotein</keyword>
<name>A0ABY9WST3_9BACT</name>
<dbReference type="EMBL" id="CP043494">
    <property type="protein sequence ID" value="WNG46808.1"/>
    <property type="molecule type" value="Genomic_DNA"/>
</dbReference>
<evidence type="ECO:0000256" key="2">
    <source>
        <dbReference type="ARBA" id="ARBA00012438"/>
    </source>
</evidence>
<feature type="domain" description="Histidine kinase" evidence="4">
    <location>
        <begin position="376"/>
        <end position="573"/>
    </location>
</feature>
<evidence type="ECO:0000313" key="6">
    <source>
        <dbReference type="EMBL" id="WNG46808.1"/>
    </source>
</evidence>
<evidence type="ECO:0000256" key="3">
    <source>
        <dbReference type="ARBA" id="ARBA00022553"/>
    </source>
</evidence>
<protein>
    <recommendedName>
        <fullName evidence="2">histidine kinase</fullName>
        <ecNumber evidence="2">2.7.13.3</ecNumber>
    </recommendedName>
</protein>
<dbReference type="SUPFAM" id="SSF55874">
    <property type="entry name" value="ATPase domain of HSP90 chaperone/DNA topoisomerase II/histidine kinase"/>
    <property type="match status" value="1"/>
</dbReference>
<dbReference type="InterPro" id="IPR036097">
    <property type="entry name" value="HisK_dim/P_sf"/>
</dbReference>